<organism evidence="3 4">
    <name type="scientific">Penstemon davidsonii</name>
    <dbReference type="NCBI Taxonomy" id="160366"/>
    <lineage>
        <taxon>Eukaryota</taxon>
        <taxon>Viridiplantae</taxon>
        <taxon>Streptophyta</taxon>
        <taxon>Embryophyta</taxon>
        <taxon>Tracheophyta</taxon>
        <taxon>Spermatophyta</taxon>
        <taxon>Magnoliopsida</taxon>
        <taxon>eudicotyledons</taxon>
        <taxon>Gunneridae</taxon>
        <taxon>Pentapetalae</taxon>
        <taxon>asterids</taxon>
        <taxon>lamiids</taxon>
        <taxon>Lamiales</taxon>
        <taxon>Plantaginaceae</taxon>
        <taxon>Cheloneae</taxon>
        <taxon>Penstemon</taxon>
    </lineage>
</organism>
<dbReference type="SUPFAM" id="SSF51126">
    <property type="entry name" value="Pectin lyase-like"/>
    <property type="match status" value="1"/>
</dbReference>
<dbReference type="InterPro" id="IPR002022">
    <property type="entry name" value="Pec_lyase"/>
</dbReference>
<dbReference type="PANTHER" id="PTHR31683">
    <property type="entry name" value="PECTATE LYASE 18-RELATED"/>
    <property type="match status" value="1"/>
</dbReference>
<sequence length="86" mass="9760">MRGQRQGSDGDAIDIFHSTDIWIDHCSLAHCKDGLIDVIHGSTAITISNCFFSQHDKVMLLGHDDSNVEDKIIKVTIAFKLFWPWF</sequence>
<dbReference type="InterPro" id="IPR045032">
    <property type="entry name" value="PEL"/>
</dbReference>
<gene>
    <name evidence="3" type="ORF">RD792_007669</name>
</gene>
<dbReference type="Gene3D" id="2.160.20.10">
    <property type="entry name" value="Single-stranded right-handed beta-helix, Pectin lyase-like"/>
    <property type="match status" value="1"/>
</dbReference>
<reference evidence="3 4" key="1">
    <citation type="journal article" date="2023" name="bioRxiv">
        <title>Genome report: Whole genome sequence and annotation of Penstemon davidsonii.</title>
        <authorList>
            <person name="Ostevik K.L."/>
            <person name="Alabady M."/>
            <person name="Zhang M."/>
            <person name="Rausher M.D."/>
        </authorList>
    </citation>
    <scope>NUCLEOTIDE SEQUENCE [LARGE SCALE GENOMIC DNA]</scope>
    <source>
        <strain evidence="3">DNT005</strain>
        <tissue evidence="3">Whole leaf</tissue>
    </source>
</reference>
<dbReference type="InterPro" id="IPR011050">
    <property type="entry name" value="Pectin_lyase_fold/virulence"/>
</dbReference>
<accession>A0ABR0D832</accession>
<protein>
    <recommendedName>
        <fullName evidence="2">Pectate lyase domain-containing protein</fullName>
    </recommendedName>
</protein>
<evidence type="ECO:0000256" key="1">
    <source>
        <dbReference type="ARBA" id="ARBA00023239"/>
    </source>
</evidence>
<evidence type="ECO:0000313" key="3">
    <source>
        <dbReference type="EMBL" id="KAK4485061.1"/>
    </source>
</evidence>
<proteinExistence type="predicted"/>
<dbReference type="Pfam" id="PF00544">
    <property type="entry name" value="Pectate_lyase_4"/>
    <property type="match status" value="1"/>
</dbReference>
<dbReference type="Proteomes" id="UP001291926">
    <property type="component" value="Unassembled WGS sequence"/>
</dbReference>
<feature type="domain" description="Pectate lyase" evidence="2">
    <location>
        <begin position="3"/>
        <end position="78"/>
    </location>
</feature>
<keyword evidence="1" id="KW-0456">Lyase</keyword>
<comment type="caution">
    <text evidence="3">The sequence shown here is derived from an EMBL/GenBank/DDBJ whole genome shotgun (WGS) entry which is preliminary data.</text>
</comment>
<dbReference type="PANTHER" id="PTHR31683:SF80">
    <property type="entry name" value="PECTATE LYASE 16-RELATED"/>
    <property type="match status" value="1"/>
</dbReference>
<evidence type="ECO:0000259" key="2">
    <source>
        <dbReference type="Pfam" id="PF00544"/>
    </source>
</evidence>
<keyword evidence="4" id="KW-1185">Reference proteome</keyword>
<evidence type="ECO:0000313" key="4">
    <source>
        <dbReference type="Proteomes" id="UP001291926"/>
    </source>
</evidence>
<dbReference type="InterPro" id="IPR012334">
    <property type="entry name" value="Pectin_lyas_fold"/>
</dbReference>
<dbReference type="EMBL" id="JAYDYQ010002533">
    <property type="protein sequence ID" value="KAK4485061.1"/>
    <property type="molecule type" value="Genomic_DNA"/>
</dbReference>
<name>A0ABR0D832_9LAMI</name>